<dbReference type="GO" id="GO:0015288">
    <property type="term" value="F:porin activity"/>
    <property type="evidence" value="ECO:0007669"/>
    <property type="project" value="UniProtKB-KW"/>
</dbReference>
<evidence type="ECO:0000259" key="12">
    <source>
        <dbReference type="Pfam" id="PF13609"/>
    </source>
</evidence>
<dbReference type="Proteomes" id="UP000027466">
    <property type="component" value="Unassembled WGS sequence"/>
</dbReference>
<evidence type="ECO:0000256" key="1">
    <source>
        <dbReference type="ARBA" id="ARBA00004571"/>
    </source>
</evidence>
<name>A0A069PCE0_9BURK</name>
<dbReference type="InterPro" id="IPR050298">
    <property type="entry name" value="Gram-neg_bact_OMP"/>
</dbReference>
<evidence type="ECO:0000256" key="3">
    <source>
        <dbReference type="ARBA" id="ARBA00022448"/>
    </source>
</evidence>
<dbReference type="PANTHER" id="PTHR34501">
    <property type="entry name" value="PROTEIN YDDL-RELATED"/>
    <property type="match status" value="1"/>
</dbReference>
<evidence type="ECO:0000313" key="13">
    <source>
        <dbReference type="EMBL" id="KDR38295.1"/>
    </source>
</evidence>
<evidence type="ECO:0000256" key="2">
    <source>
        <dbReference type="ARBA" id="ARBA00011233"/>
    </source>
</evidence>
<evidence type="ECO:0000256" key="6">
    <source>
        <dbReference type="ARBA" id="ARBA00022729"/>
    </source>
</evidence>
<accession>A0A069PCE0</accession>
<keyword evidence="4" id="KW-1134">Transmembrane beta strand</keyword>
<dbReference type="SUPFAM" id="SSF56935">
    <property type="entry name" value="Porins"/>
    <property type="match status" value="1"/>
</dbReference>
<gene>
    <name evidence="13" type="ORF">BG61_41525</name>
</gene>
<evidence type="ECO:0000256" key="10">
    <source>
        <dbReference type="ARBA" id="ARBA00023237"/>
    </source>
</evidence>
<dbReference type="GO" id="GO:0009279">
    <property type="term" value="C:cell outer membrane"/>
    <property type="evidence" value="ECO:0007669"/>
    <property type="project" value="UniProtKB-SubCell"/>
</dbReference>
<keyword evidence="9" id="KW-0472">Membrane</keyword>
<protein>
    <submittedName>
        <fullName evidence="13">Porin</fullName>
    </submittedName>
</protein>
<dbReference type="InterPro" id="IPR001702">
    <property type="entry name" value="Porin_Gram-ve"/>
</dbReference>
<sequence>MKKIAVVLALSGALVAFSVNAQSSVTLYGLIDAGLMYTNNVVKGATSGSLFQATSGDINGSRWGLRGGEDLGGGLKAIFVLESGFSVQNGRLAQDGREFGRQAYVGVSSTQFGTVTLGRQYDLLVDFVEPLAGTAGTFGDAGFAHPFDNDNLDHSVRMNNAVKYTSIDYGGLKFGGLYAFSNSTDFAINRAYSVGASYAFGPLNFAAGYLQINGSAGTTATSPGAVDVNESAANGTGGFQLGADIQRTFGAGLNYTFGPAVIGFVYTHSQFQGTTSFSQSNGNNSGTMRFDNFELNGKYALTPALGLGIAYTYTDGHVGNGSNTPYGSDPKWHQVNLQTVYSFSKRTDVYAEAMYQHVIGHNYVAFVNTAGGAASTANQVVATVGLRTRF</sequence>
<dbReference type="PRINTS" id="PR00184">
    <property type="entry name" value="NEISSPPORIN"/>
</dbReference>
<evidence type="ECO:0000313" key="14">
    <source>
        <dbReference type="Proteomes" id="UP000027466"/>
    </source>
</evidence>
<dbReference type="Gene3D" id="2.40.160.10">
    <property type="entry name" value="Porin"/>
    <property type="match status" value="1"/>
</dbReference>
<dbReference type="Pfam" id="PF13609">
    <property type="entry name" value="Porin_4"/>
    <property type="match status" value="1"/>
</dbReference>
<comment type="subcellular location">
    <subcellularLocation>
        <location evidence="1">Cell outer membrane</location>
        <topology evidence="1">Multi-pass membrane protein</topology>
    </subcellularLocation>
</comment>
<dbReference type="AlphaFoldDB" id="A0A069PCE0"/>
<dbReference type="InterPro" id="IPR023614">
    <property type="entry name" value="Porin_dom_sf"/>
</dbReference>
<dbReference type="InterPro" id="IPR002299">
    <property type="entry name" value="Porin_Neis"/>
</dbReference>
<keyword evidence="6 11" id="KW-0732">Signal</keyword>
<dbReference type="GO" id="GO:0034220">
    <property type="term" value="P:monoatomic ion transmembrane transport"/>
    <property type="evidence" value="ECO:0007669"/>
    <property type="project" value="InterPro"/>
</dbReference>
<feature type="domain" description="Porin" evidence="12">
    <location>
        <begin position="13"/>
        <end position="356"/>
    </location>
</feature>
<keyword evidence="8" id="KW-0626">Porin</keyword>
<keyword evidence="5" id="KW-0812">Transmembrane</keyword>
<keyword evidence="7" id="KW-0406">Ion transport</keyword>
<dbReference type="PANTHER" id="PTHR34501:SF9">
    <property type="entry name" value="MAJOR OUTER MEMBRANE PROTEIN P.IA"/>
    <property type="match status" value="1"/>
</dbReference>
<feature type="signal peptide" evidence="11">
    <location>
        <begin position="1"/>
        <end position="21"/>
    </location>
</feature>
<evidence type="ECO:0000256" key="8">
    <source>
        <dbReference type="ARBA" id="ARBA00023114"/>
    </source>
</evidence>
<dbReference type="GO" id="GO:0046930">
    <property type="term" value="C:pore complex"/>
    <property type="evidence" value="ECO:0007669"/>
    <property type="project" value="UniProtKB-KW"/>
</dbReference>
<keyword evidence="14" id="KW-1185">Reference proteome</keyword>
<dbReference type="PRINTS" id="PR00182">
    <property type="entry name" value="ECOLNEIPORIN"/>
</dbReference>
<evidence type="ECO:0000256" key="5">
    <source>
        <dbReference type="ARBA" id="ARBA00022692"/>
    </source>
</evidence>
<dbReference type="CDD" id="cd00342">
    <property type="entry name" value="gram_neg_porins"/>
    <property type="match status" value="1"/>
</dbReference>
<evidence type="ECO:0000256" key="9">
    <source>
        <dbReference type="ARBA" id="ARBA00023136"/>
    </source>
</evidence>
<dbReference type="InterPro" id="IPR033900">
    <property type="entry name" value="Gram_neg_porin_domain"/>
</dbReference>
<evidence type="ECO:0000256" key="7">
    <source>
        <dbReference type="ARBA" id="ARBA00023065"/>
    </source>
</evidence>
<keyword evidence="3" id="KW-0813">Transport</keyword>
<dbReference type="RefSeq" id="WP_035942729.1">
    <property type="nucleotide sequence ID" value="NZ_CADFFX010000033.1"/>
</dbReference>
<proteinExistence type="predicted"/>
<dbReference type="EMBL" id="JFHC01000096">
    <property type="protein sequence ID" value="KDR38295.1"/>
    <property type="molecule type" value="Genomic_DNA"/>
</dbReference>
<feature type="chain" id="PRO_5001664161" evidence="11">
    <location>
        <begin position="22"/>
        <end position="390"/>
    </location>
</feature>
<organism evidence="13 14">
    <name type="scientific">Caballeronia glathei</name>
    <dbReference type="NCBI Taxonomy" id="60547"/>
    <lineage>
        <taxon>Bacteria</taxon>
        <taxon>Pseudomonadati</taxon>
        <taxon>Pseudomonadota</taxon>
        <taxon>Betaproteobacteria</taxon>
        <taxon>Burkholderiales</taxon>
        <taxon>Burkholderiaceae</taxon>
        <taxon>Caballeronia</taxon>
    </lineage>
</organism>
<evidence type="ECO:0000256" key="11">
    <source>
        <dbReference type="SAM" id="SignalP"/>
    </source>
</evidence>
<evidence type="ECO:0000256" key="4">
    <source>
        <dbReference type="ARBA" id="ARBA00022452"/>
    </source>
</evidence>
<keyword evidence="10" id="KW-0998">Cell outer membrane</keyword>
<reference evidence="13 14" key="1">
    <citation type="submission" date="2014-03" db="EMBL/GenBank/DDBJ databases">
        <title>Draft Genome Sequences of Four Burkholderia Strains.</title>
        <authorList>
            <person name="Liu X.Y."/>
            <person name="Li C.X."/>
            <person name="Xu J.H."/>
        </authorList>
    </citation>
    <scope>NUCLEOTIDE SEQUENCE [LARGE SCALE GENOMIC DNA]</scope>
    <source>
        <strain evidence="13 14">DSM 50014</strain>
    </source>
</reference>
<comment type="subunit">
    <text evidence="2">Homotrimer.</text>
</comment>
<comment type="caution">
    <text evidence="13">The sequence shown here is derived from an EMBL/GenBank/DDBJ whole genome shotgun (WGS) entry which is preliminary data.</text>
</comment>